<evidence type="ECO:0000256" key="8">
    <source>
        <dbReference type="PIRSR" id="PIRSR634016-1"/>
    </source>
</evidence>
<keyword evidence="18" id="KW-1185">Reference proteome</keyword>
<dbReference type="InterPro" id="IPR014782">
    <property type="entry name" value="Peptidase_M1_dom"/>
</dbReference>
<feature type="compositionally biased region" description="Basic and acidic residues" evidence="13">
    <location>
        <begin position="1"/>
        <end position="12"/>
    </location>
</feature>
<dbReference type="STRING" id="246404.A0A507FMR3"/>
<comment type="similarity">
    <text evidence="1 12">Belongs to the peptidase M1 family.</text>
</comment>
<dbReference type="GO" id="GO:0016020">
    <property type="term" value="C:membrane"/>
    <property type="evidence" value="ECO:0007669"/>
    <property type="project" value="TreeGrafter"/>
</dbReference>
<proteinExistence type="inferred from homology"/>
<protein>
    <recommendedName>
        <fullName evidence="12">Aminopeptidase</fullName>
        <ecNumber evidence="12">3.4.11.-</ecNumber>
    </recommendedName>
</protein>
<dbReference type="GO" id="GO:0005737">
    <property type="term" value="C:cytoplasm"/>
    <property type="evidence" value="ECO:0007669"/>
    <property type="project" value="TreeGrafter"/>
</dbReference>
<dbReference type="CDD" id="cd09601">
    <property type="entry name" value="M1_APN-Q_like"/>
    <property type="match status" value="1"/>
</dbReference>
<dbReference type="GO" id="GO:0006508">
    <property type="term" value="P:proteolysis"/>
    <property type="evidence" value="ECO:0007669"/>
    <property type="project" value="UniProtKB-KW"/>
</dbReference>
<dbReference type="InterPro" id="IPR042097">
    <property type="entry name" value="Aminopeptidase_N-like_N_sf"/>
</dbReference>
<dbReference type="PRINTS" id="PR00756">
    <property type="entry name" value="ALADIPTASE"/>
</dbReference>
<evidence type="ECO:0000256" key="7">
    <source>
        <dbReference type="ARBA" id="ARBA00023049"/>
    </source>
</evidence>
<feature type="binding site" evidence="9">
    <location>
        <begin position="302"/>
        <end position="306"/>
    </location>
    <ligand>
        <name>substrate</name>
    </ligand>
</feature>
<evidence type="ECO:0000256" key="2">
    <source>
        <dbReference type="ARBA" id="ARBA00022438"/>
    </source>
</evidence>
<dbReference type="Pfam" id="PF17900">
    <property type="entry name" value="Peptidase_M1_N"/>
    <property type="match status" value="1"/>
</dbReference>
<organism evidence="17 18">
    <name type="scientific">Chytriomyces confervae</name>
    <dbReference type="NCBI Taxonomy" id="246404"/>
    <lineage>
        <taxon>Eukaryota</taxon>
        <taxon>Fungi</taxon>
        <taxon>Fungi incertae sedis</taxon>
        <taxon>Chytridiomycota</taxon>
        <taxon>Chytridiomycota incertae sedis</taxon>
        <taxon>Chytridiomycetes</taxon>
        <taxon>Chytridiales</taxon>
        <taxon>Chytriomycetaceae</taxon>
        <taxon>Chytriomyces</taxon>
    </lineage>
</organism>
<evidence type="ECO:0000259" key="15">
    <source>
        <dbReference type="Pfam" id="PF11838"/>
    </source>
</evidence>
<feature type="domain" description="Peptidase M1 membrane alanine aminopeptidase" evidence="14">
    <location>
        <begin position="266"/>
        <end position="483"/>
    </location>
</feature>
<dbReference type="Gene3D" id="2.60.40.1910">
    <property type="match status" value="1"/>
</dbReference>
<dbReference type="Gene3D" id="1.25.50.20">
    <property type="match status" value="1"/>
</dbReference>
<evidence type="ECO:0000256" key="10">
    <source>
        <dbReference type="PIRSR" id="PIRSR634016-3"/>
    </source>
</evidence>
<dbReference type="FunFam" id="2.60.40.1730:FF:000002">
    <property type="entry name" value="Aminopeptidase"/>
    <property type="match status" value="1"/>
</dbReference>
<accession>A0A507FMR3</accession>
<evidence type="ECO:0000256" key="9">
    <source>
        <dbReference type="PIRSR" id="PIRSR634016-2"/>
    </source>
</evidence>
<feature type="domain" description="ERAP1-like C-terminal" evidence="15">
    <location>
        <begin position="570"/>
        <end position="903"/>
    </location>
</feature>
<gene>
    <name evidence="17" type="ORF">CcCBS67573_g01817</name>
</gene>
<keyword evidence="6 10" id="KW-0862">Zinc</keyword>
<dbReference type="InterPro" id="IPR024571">
    <property type="entry name" value="ERAP1-like_C_dom"/>
</dbReference>
<feature type="binding site" evidence="9">
    <location>
        <position position="853"/>
    </location>
    <ligand>
        <name>substrate</name>
    </ligand>
</feature>
<dbReference type="Proteomes" id="UP000320333">
    <property type="component" value="Unassembled WGS sequence"/>
</dbReference>
<evidence type="ECO:0000313" key="17">
    <source>
        <dbReference type="EMBL" id="TPX76915.1"/>
    </source>
</evidence>
<sequence>MCKCHSVSDEHSTLGGPANTTTDAFKPSDILPGWLVPSHYKVWIAPNLDTFTFDGTVDIHVDAVSSTNKVVLNSKNLSVHKGSVTVGDKRHEATSIALDEDKETVTFEFAEEIPAGSKAVVHSVFTGVHNDLMAGFYRSSYTDAEGNKRYMVATQFESTDCRQCFPSFDEPALKATFDCTLVVDSELVALANMDEISCVEFTNTAGKKVKEVSFARTPLMSTYLVAFVVGDLEFIETVATPSKPEGAKPITVRLFTVKGLVNQGTFALEVGARTLEYFSEYFNEAYPLPKCDMVAIPDFSAGAMENWGLITYRNVYLLCDEKNATSNAKKQIAYVVGHELAHQWFGNLVTMTWWNDLWLNEGFATFVGWLATNHLFPEWDVWTGFITSEFTHALNLDGLRSSHPIQVEVNSAKEVPEIFDAISYSKGASVIRMLNDFLGGQKFMDGVRTYLQEFKYRNTITSDLWSHLSASSGEDIGALMHSWTREMGYPLITVESEKYDDEAKTLTVSLSQSRFISGGDVKAEEDQVVWWVPITVVSHLTGKSGASKHVLHGKQGTVTFPYDASAGSFWKLNFGASGLYRVKYLDEQVAKIGQMLQTNLDAFSVGDRIMFLSDALSLTIAGLGSISTLLDMIKALHNETDYNVLSQIATTLATLRSYSYLEPESVQDGIKSLGRHVFSSKVEQVGYEFPEQEAYFETLKRALAIGAAERSGDANVAAELRDRFNKYVAGDKTALHPELRAIAYRSVLSKTTPENVEDTFKAVMDIYFDPLTQASEKDATLASIGAVNSFDHVDRILNTFMFDQEIVRSQDFLQPLVSLANLNPSLAVVRPMLFAWLKANWSTLVARFTGDGRRLGSIMSICAGSSLGEAVLAEIQAFVTGSDNDEESAAQRVKEIEGSRRAIQQIQESVQTKTQVMSREREVLAAWIEQSL</sequence>
<dbReference type="OrthoDB" id="10031169at2759"/>
<feature type="region of interest" description="Disordered" evidence="13">
    <location>
        <begin position="1"/>
        <end position="22"/>
    </location>
</feature>
<dbReference type="EMBL" id="QEAP01000033">
    <property type="protein sequence ID" value="TPX76915.1"/>
    <property type="molecule type" value="Genomic_DNA"/>
</dbReference>
<dbReference type="SUPFAM" id="SSF63737">
    <property type="entry name" value="Leukotriene A4 hydrolase N-terminal domain"/>
    <property type="match status" value="1"/>
</dbReference>
<feature type="binding site" evidence="10">
    <location>
        <position position="342"/>
    </location>
    <ligand>
        <name>Zn(2+)</name>
        <dbReference type="ChEBI" id="CHEBI:29105"/>
        <note>catalytic</note>
    </ligand>
</feature>
<dbReference type="InterPro" id="IPR050344">
    <property type="entry name" value="Peptidase_M1_aminopeptidases"/>
</dbReference>
<evidence type="ECO:0000256" key="4">
    <source>
        <dbReference type="ARBA" id="ARBA00022723"/>
    </source>
</evidence>
<comment type="caution">
    <text evidence="17">The sequence shown here is derived from an EMBL/GenBank/DDBJ whole genome shotgun (WGS) entry which is preliminary data.</text>
</comment>
<dbReference type="PANTHER" id="PTHR11533">
    <property type="entry name" value="PROTEASE M1 ZINC METALLOPROTEASE"/>
    <property type="match status" value="1"/>
</dbReference>
<dbReference type="GO" id="GO:0005615">
    <property type="term" value="C:extracellular space"/>
    <property type="evidence" value="ECO:0007669"/>
    <property type="project" value="TreeGrafter"/>
</dbReference>
<keyword evidence="2 12" id="KW-0031">Aminopeptidase</keyword>
<keyword evidence="7 12" id="KW-0482">Metalloprotease</keyword>
<dbReference type="SUPFAM" id="SSF55486">
    <property type="entry name" value="Metalloproteases ('zincins'), catalytic domain"/>
    <property type="match status" value="1"/>
</dbReference>
<dbReference type="GO" id="GO:0043171">
    <property type="term" value="P:peptide catabolic process"/>
    <property type="evidence" value="ECO:0007669"/>
    <property type="project" value="TreeGrafter"/>
</dbReference>
<dbReference type="InterPro" id="IPR034016">
    <property type="entry name" value="M1_APN-typ"/>
</dbReference>
<dbReference type="InterPro" id="IPR027268">
    <property type="entry name" value="Peptidase_M4/M1_CTD_sf"/>
</dbReference>
<dbReference type="GO" id="GO:0042277">
    <property type="term" value="F:peptide binding"/>
    <property type="evidence" value="ECO:0007669"/>
    <property type="project" value="TreeGrafter"/>
</dbReference>
<dbReference type="PANTHER" id="PTHR11533:SF174">
    <property type="entry name" value="PUROMYCIN-SENSITIVE AMINOPEPTIDASE-RELATED"/>
    <property type="match status" value="1"/>
</dbReference>
<feature type="binding site" evidence="10">
    <location>
        <position position="361"/>
    </location>
    <ligand>
        <name>Zn(2+)</name>
        <dbReference type="ChEBI" id="CHEBI:29105"/>
        <note>catalytic</note>
    </ligand>
</feature>
<name>A0A507FMR3_9FUNG</name>
<evidence type="ECO:0000256" key="11">
    <source>
        <dbReference type="PIRSR" id="PIRSR634016-4"/>
    </source>
</evidence>
<dbReference type="EC" id="3.4.11.-" evidence="12"/>
<feature type="binding site" evidence="9">
    <location>
        <position position="157"/>
    </location>
    <ligand>
        <name>substrate</name>
    </ligand>
</feature>
<feature type="site" description="Transition state stabilizer" evidence="11">
    <location>
        <position position="424"/>
    </location>
</feature>
<dbReference type="Pfam" id="PF11838">
    <property type="entry name" value="ERAP1_C"/>
    <property type="match status" value="1"/>
</dbReference>
<evidence type="ECO:0000259" key="14">
    <source>
        <dbReference type="Pfam" id="PF01433"/>
    </source>
</evidence>
<feature type="domain" description="Aminopeptidase N-like N-terminal" evidence="16">
    <location>
        <begin position="36"/>
        <end position="224"/>
    </location>
</feature>
<dbReference type="AlphaFoldDB" id="A0A507FMR3"/>
<comment type="cofactor">
    <cofactor evidence="10 12">
        <name>Zn(2+)</name>
        <dbReference type="ChEBI" id="CHEBI:29105"/>
    </cofactor>
    <text evidence="10 12">Binds 1 zinc ion per subunit.</text>
</comment>
<keyword evidence="3 12" id="KW-0645">Protease</keyword>
<evidence type="ECO:0000256" key="6">
    <source>
        <dbReference type="ARBA" id="ARBA00022833"/>
    </source>
</evidence>
<reference evidence="17 18" key="1">
    <citation type="journal article" date="2019" name="Sci. Rep.">
        <title>Comparative genomics of chytrid fungi reveal insights into the obligate biotrophic and pathogenic lifestyle of Synchytrium endobioticum.</title>
        <authorList>
            <person name="van de Vossenberg B.T.L.H."/>
            <person name="Warris S."/>
            <person name="Nguyen H.D.T."/>
            <person name="van Gent-Pelzer M.P.E."/>
            <person name="Joly D.L."/>
            <person name="van de Geest H.C."/>
            <person name="Bonants P.J.M."/>
            <person name="Smith D.S."/>
            <person name="Levesque C.A."/>
            <person name="van der Lee T.A.J."/>
        </authorList>
    </citation>
    <scope>NUCLEOTIDE SEQUENCE [LARGE SCALE GENOMIC DNA]</scope>
    <source>
        <strain evidence="17 18">CBS 675.73</strain>
    </source>
</reference>
<dbReference type="FunFam" id="1.10.390.10:FF:000001">
    <property type="entry name" value="Aminopeptidase"/>
    <property type="match status" value="1"/>
</dbReference>
<dbReference type="InterPro" id="IPR045357">
    <property type="entry name" value="Aminopeptidase_N-like_N"/>
</dbReference>
<keyword evidence="4 10" id="KW-0479">Metal-binding</keyword>
<evidence type="ECO:0000256" key="1">
    <source>
        <dbReference type="ARBA" id="ARBA00010136"/>
    </source>
</evidence>
<feature type="active site" description="Proton acceptor" evidence="8">
    <location>
        <position position="339"/>
    </location>
</feature>
<feature type="binding site" evidence="10">
    <location>
        <position position="338"/>
    </location>
    <ligand>
        <name>Zn(2+)</name>
        <dbReference type="ChEBI" id="CHEBI:29105"/>
        <note>catalytic</note>
    </ligand>
</feature>
<dbReference type="GO" id="GO:0070006">
    <property type="term" value="F:metalloaminopeptidase activity"/>
    <property type="evidence" value="ECO:0007669"/>
    <property type="project" value="TreeGrafter"/>
</dbReference>
<dbReference type="GO" id="GO:0008270">
    <property type="term" value="F:zinc ion binding"/>
    <property type="evidence" value="ECO:0007669"/>
    <property type="project" value="UniProtKB-UniRule"/>
</dbReference>
<dbReference type="Pfam" id="PF01433">
    <property type="entry name" value="Peptidase_M1"/>
    <property type="match status" value="1"/>
</dbReference>
<evidence type="ECO:0000256" key="12">
    <source>
        <dbReference type="RuleBase" id="RU364040"/>
    </source>
</evidence>
<dbReference type="Gene3D" id="1.10.390.10">
    <property type="entry name" value="Neutral Protease Domain 2"/>
    <property type="match status" value="1"/>
</dbReference>
<evidence type="ECO:0000259" key="16">
    <source>
        <dbReference type="Pfam" id="PF17900"/>
    </source>
</evidence>
<evidence type="ECO:0000256" key="5">
    <source>
        <dbReference type="ARBA" id="ARBA00022801"/>
    </source>
</evidence>
<evidence type="ECO:0000256" key="3">
    <source>
        <dbReference type="ARBA" id="ARBA00022670"/>
    </source>
</evidence>
<evidence type="ECO:0000313" key="18">
    <source>
        <dbReference type="Proteomes" id="UP000320333"/>
    </source>
</evidence>
<dbReference type="Gene3D" id="2.60.40.1730">
    <property type="entry name" value="tricorn interacting facor f3 domain"/>
    <property type="match status" value="1"/>
</dbReference>
<dbReference type="InterPro" id="IPR001930">
    <property type="entry name" value="Peptidase_M1"/>
</dbReference>
<keyword evidence="5 12" id="KW-0378">Hydrolase</keyword>
<evidence type="ECO:0000256" key="13">
    <source>
        <dbReference type="SAM" id="MobiDB-lite"/>
    </source>
</evidence>